<dbReference type="Gene3D" id="3.20.20.30">
    <property type="entry name" value="Luciferase-like domain"/>
    <property type="match status" value="1"/>
</dbReference>
<dbReference type="Proteomes" id="UP001058271">
    <property type="component" value="Chromosome"/>
</dbReference>
<gene>
    <name evidence="2" type="ORF">Drose_14975</name>
</gene>
<name>A0ABY5ZFH0_9ACTN</name>
<dbReference type="RefSeq" id="WP_260728827.1">
    <property type="nucleotide sequence ID" value="NZ_BAAABS010000089.1"/>
</dbReference>
<dbReference type="InterPro" id="IPR036661">
    <property type="entry name" value="Luciferase-like_sf"/>
</dbReference>
<protein>
    <submittedName>
        <fullName evidence="2">LLM class flavin-dependent oxidoreductase</fullName>
    </submittedName>
</protein>
<dbReference type="InterPro" id="IPR050766">
    <property type="entry name" value="Bact_Lucif_Oxidored"/>
</dbReference>
<dbReference type="Pfam" id="PF00296">
    <property type="entry name" value="Bac_luciferase"/>
    <property type="match status" value="1"/>
</dbReference>
<dbReference type="PANTHER" id="PTHR30137:SF6">
    <property type="entry name" value="LUCIFERASE-LIKE MONOOXYGENASE"/>
    <property type="match status" value="1"/>
</dbReference>
<evidence type="ECO:0000313" key="3">
    <source>
        <dbReference type="Proteomes" id="UP001058271"/>
    </source>
</evidence>
<organism evidence="2 3">
    <name type="scientific">Dactylosporangium roseum</name>
    <dbReference type="NCBI Taxonomy" id="47989"/>
    <lineage>
        <taxon>Bacteria</taxon>
        <taxon>Bacillati</taxon>
        <taxon>Actinomycetota</taxon>
        <taxon>Actinomycetes</taxon>
        <taxon>Micromonosporales</taxon>
        <taxon>Micromonosporaceae</taxon>
        <taxon>Dactylosporangium</taxon>
    </lineage>
</organism>
<evidence type="ECO:0000313" key="2">
    <source>
        <dbReference type="EMBL" id="UWZ39423.1"/>
    </source>
</evidence>
<dbReference type="SUPFAM" id="SSF51679">
    <property type="entry name" value="Bacterial luciferase-like"/>
    <property type="match status" value="1"/>
</dbReference>
<proteinExistence type="predicted"/>
<accession>A0ABY5ZFH0</accession>
<keyword evidence="3" id="KW-1185">Reference proteome</keyword>
<evidence type="ECO:0000259" key="1">
    <source>
        <dbReference type="Pfam" id="PF00296"/>
    </source>
</evidence>
<dbReference type="PANTHER" id="PTHR30137">
    <property type="entry name" value="LUCIFERASE-LIKE MONOOXYGENASE"/>
    <property type="match status" value="1"/>
</dbReference>
<feature type="domain" description="Luciferase-like" evidence="1">
    <location>
        <begin position="4"/>
        <end position="302"/>
    </location>
</feature>
<reference evidence="2" key="1">
    <citation type="submission" date="2021-04" db="EMBL/GenBank/DDBJ databases">
        <title>Biosynthetic gene clusters of Dactylosporangioum roseum.</title>
        <authorList>
            <person name="Hartkoorn R.C."/>
            <person name="Beaudoing E."/>
            <person name="Hot D."/>
            <person name="Moureu S."/>
        </authorList>
    </citation>
    <scope>NUCLEOTIDE SEQUENCE</scope>
    <source>
        <strain evidence="2">NRRL B-16295</strain>
    </source>
</reference>
<dbReference type="InterPro" id="IPR024011">
    <property type="entry name" value="Biosynth_lucif-like_mOase_dom"/>
</dbReference>
<dbReference type="NCBIfam" id="TIGR04020">
    <property type="entry name" value="seco_metab_LLM"/>
    <property type="match status" value="1"/>
</dbReference>
<dbReference type="InterPro" id="IPR011251">
    <property type="entry name" value="Luciferase-like_dom"/>
</dbReference>
<sequence>MFFSGADRGRGPDRYAEILRVTGLAEELGLEAVWLPERHYHPFGGLFPDPAVLGAALAARTERIGIRAGSVVVPLHDPVGIAERWALVDALSGGRAGVSLAAGWNRGDFALARCAFEQRREYTFAAVDTLRTLWRGETVQVSGGQAVRTFPAPVRAELPLWLTATSAPDTFTEAGRRGCRVLTAFLQLDRVTLERNIRTYRTALAAHAPDRAPHVTLMLHACVAETTALAVAAAEPSLIAYQEQFLDLNDRAGGPGEPLTAAEKRELSRYSAHKYAVERGLIGGPEQAAARLEDLAGIGVDEVACLVDYGLAPQHVTETLRRLAALTS</sequence>
<dbReference type="EMBL" id="CP073721">
    <property type="protein sequence ID" value="UWZ39423.1"/>
    <property type="molecule type" value="Genomic_DNA"/>
</dbReference>